<dbReference type="PANTHER" id="PTHR46211:SF10">
    <property type="entry name" value="EXPORTED PROTEIN"/>
    <property type="match status" value="1"/>
</dbReference>
<dbReference type="InterPro" id="IPR030395">
    <property type="entry name" value="GP_PDE_dom"/>
</dbReference>
<dbReference type="RefSeq" id="WP_275310629.1">
    <property type="nucleotide sequence ID" value="NZ_CP095749.1"/>
</dbReference>
<keyword evidence="3" id="KW-1185">Reference proteome</keyword>
<accession>A0ABY8AHJ5</accession>
<dbReference type="Proteomes" id="UP001218629">
    <property type="component" value="Chromosome"/>
</dbReference>
<evidence type="ECO:0000259" key="1">
    <source>
        <dbReference type="PROSITE" id="PS51704"/>
    </source>
</evidence>
<dbReference type="SUPFAM" id="SSF51695">
    <property type="entry name" value="PLC-like phosphodiesterases"/>
    <property type="match status" value="1"/>
</dbReference>
<dbReference type="Gene3D" id="3.20.20.190">
    <property type="entry name" value="Phosphatidylinositol (PI) phosphodiesterase"/>
    <property type="match status" value="1"/>
</dbReference>
<protein>
    <recommendedName>
        <fullName evidence="1">GP-PDE domain-containing protein</fullName>
    </recommendedName>
</protein>
<name>A0ABY8AHJ5_9ACTN</name>
<sequence length="281" mass="31185">MIAHRAGTADFPENTVRAIDGALANKVDMMWLSVQVSRDGVPVLYRPADLSALTDGTGKVADHDAASLTRLNAGYQFKDASGGYPYRTHPTPLPTLEEALRRIPQHMGVLLDMKSADPQALVPAIAKTMDALEGQGRRQWQRVRFYSTEKPNLDAMASYPQARLFEDRDTTRTRLVTSRLTGDCLNAPRSGTWAAFELRRDVTVTEKFTLGEGRSPVKQALMWDRAASACFHTRSLVRTVLIGIETKDDYTAAKNLDAYAVLTDSPQRMMKIKNETATTPR</sequence>
<feature type="domain" description="GP-PDE" evidence="1">
    <location>
        <begin position="1"/>
        <end position="273"/>
    </location>
</feature>
<proteinExistence type="predicted"/>
<dbReference type="Pfam" id="PF03009">
    <property type="entry name" value="GDPD"/>
    <property type="match status" value="1"/>
</dbReference>
<dbReference type="PROSITE" id="PS51704">
    <property type="entry name" value="GP_PDE"/>
    <property type="match status" value="1"/>
</dbReference>
<evidence type="ECO:0000313" key="3">
    <source>
        <dbReference type="Proteomes" id="UP001218629"/>
    </source>
</evidence>
<organism evidence="2 3">
    <name type="scientific">Streptomyces yunnanensis</name>
    <dbReference type="NCBI Taxonomy" id="156453"/>
    <lineage>
        <taxon>Bacteria</taxon>
        <taxon>Bacillati</taxon>
        <taxon>Actinomycetota</taxon>
        <taxon>Actinomycetes</taxon>
        <taxon>Kitasatosporales</taxon>
        <taxon>Streptomycetaceae</taxon>
        <taxon>Streptomyces</taxon>
    </lineage>
</organism>
<gene>
    <name evidence="2" type="ORF">MOV08_37710</name>
</gene>
<reference evidence="2 3" key="1">
    <citation type="submission" date="2022-03" db="EMBL/GenBank/DDBJ databases">
        <title>Streptomyces yunnanensis P86,complete genome.</title>
        <authorList>
            <person name="Chen S."/>
            <person name="Zhang Q."/>
        </authorList>
    </citation>
    <scope>NUCLEOTIDE SEQUENCE [LARGE SCALE GENOMIC DNA]</scope>
    <source>
        <strain evidence="2 3">P86</strain>
    </source>
</reference>
<dbReference type="PANTHER" id="PTHR46211">
    <property type="entry name" value="GLYCEROPHOSPHORYL DIESTER PHOSPHODIESTERASE"/>
    <property type="match status" value="1"/>
</dbReference>
<dbReference type="EMBL" id="CP095749">
    <property type="protein sequence ID" value="WEB44468.1"/>
    <property type="molecule type" value="Genomic_DNA"/>
</dbReference>
<dbReference type="InterPro" id="IPR017946">
    <property type="entry name" value="PLC-like_Pdiesterase_TIM-brl"/>
</dbReference>
<evidence type="ECO:0000313" key="2">
    <source>
        <dbReference type="EMBL" id="WEB44468.1"/>
    </source>
</evidence>